<name>A0A7R6PA40_9GAMM</name>
<evidence type="ECO:0000256" key="8">
    <source>
        <dbReference type="ARBA" id="ARBA00022989"/>
    </source>
</evidence>
<evidence type="ECO:0000256" key="9">
    <source>
        <dbReference type="ARBA" id="ARBA00023065"/>
    </source>
</evidence>
<dbReference type="OrthoDB" id="9813518at2"/>
<feature type="domain" description="Ion transport" evidence="13">
    <location>
        <begin position="23"/>
        <end position="249"/>
    </location>
</feature>
<dbReference type="SUPFAM" id="SSF81324">
    <property type="entry name" value="Voltage-gated potassium channels"/>
    <property type="match status" value="1"/>
</dbReference>
<keyword evidence="7" id="KW-0630">Potassium</keyword>
<evidence type="ECO:0000256" key="4">
    <source>
        <dbReference type="ARBA" id="ARBA00022692"/>
    </source>
</evidence>
<dbReference type="KEGG" id="ajp:AMJAP_1061"/>
<evidence type="ECO:0000313" key="14">
    <source>
        <dbReference type="EMBL" id="BBB25658.1"/>
    </source>
</evidence>
<gene>
    <name evidence="14" type="ORF">AMJAP_1061</name>
</gene>
<feature type="transmembrane region" description="Helical" evidence="12">
    <location>
        <begin position="54"/>
        <end position="73"/>
    </location>
</feature>
<dbReference type="InterPro" id="IPR028325">
    <property type="entry name" value="VG_K_chnl"/>
</dbReference>
<evidence type="ECO:0000256" key="5">
    <source>
        <dbReference type="ARBA" id="ARBA00022826"/>
    </source>
</evidence>
<dbReference type="InterPro" id="IPR027359">
    <property type="entry name" value="Volt_channel_dom_sf"/>
</dbReference>
<comment type="subcellular location">
    <subcellularLocation>
        <location evidence="1">Membrane</location>
        <topology evidence="1">Multi-pass membrane protein</topology>
    </subcellularLocation>
</comment>
<organism evidence="14 15">
    <name type="scientific">Amphritea japonica ATCC BAA-1530</name>
    <dbReference type="NCBI Taxonomy" id="1278309"/>
    <lineage>
        <taxon>Bacteria</taxon>
        <taxon>Pseudomonadati</taxon>
        <taxon>Pseudomonadota</taxon>
        <taxon>Gammaproteobacteria</taxon>
        <taxon>Oceanospirillales</taxon>
        <taxon>Oceanospirillaceae</taxon>
        <taxon>Amphritea</taxon>
    </lineage>
</organism>
<keyword evidence="15" id="KW-1185">Reference proteome</keyword>
<evidence type="ECO:0000256" key="7">
    <source>
        <dbReference type="ARBA" id="ARBA00022958"/>
    </source>
</evidence>
<evidence type="ECO:0000256" key="2">
    <source>
        <dbReference type="ARBA" id="ARBA00022448"/>
    </source>
</evidence>
<dbReference type="Pfam" id="PF00520">
    <property type="entry name" value="Ion_trans"/>
    <property type="match status" value="1"/>
</dbReference>
<proteinExistence type="predicted"/>
<protein>
    <submittedName>
        <fullName evidence="14">Voltage-gated potassium channel</fullName>
    </submittedName>
</protein>
<evidence type="ECO:0000256" key="10">
    <source>
        <dbReference type="ARBA" id="ARBA00023136"/>
    </source>
</evidence>
<dbReference type="EMBL" id="AP014545">
    <property type="protein sequence ID" value="BBB25658.1"/>
    <property type="molecule type" value="Genomic_DNA"/>
</dbReference>
<dbReference type="InterPro" id="IPR029024">
    <property type="entry name" value="TerB-like"/>
</dbReference>
<keyword evidence="9" id="KW-0406">Ion transport</keyword>
<keyword evidence="10 12" id="KW-0472">Membrane</keyword>
<dbReference type="FunFam" id="1.10.287.70:FF:000028">
    <property type="entry name" value="potassium voltage-gated channel subfamily D member 3"/>
    <property type="match status" value="1"/>
</dbReference>
<keyword evidence="8 12" id="KW-1133">Transmembrane helix</keyword>
<evidence type="ECO:0000256" key="11">
    <source>
        <dbReference type="ARBA" id="ARBA00023303"/>
    </source>
</evidence>
<evidence type="ECO:0000256" key="6">
    <source>
        <dbReference type="ARBA" id="ARBA00022882"/>
    </source>
</evidence>
<dbReference type="RefSeq" id="WP_019622080.1">
    <property type="nucleotide sequence ID" value="NZ_AP014545.1"/>
</dbReference>
<evidence type="ECO:0000313" key="15">
    <source>
        <dbReference type="Proteomes" id="UP000595663"/>
    </source>
</evidence>
<keyword evidence="2" id="KW-0813">Transport</keyword>
<dbReference type="PANTHER" id="PTHR11537:SF254">
    <property type="entry name" value="POTASSIUM VOLTAGE-GATED CHANNEL PROTEIN SHAB"/>
    <property type="match status" value="1"/>
</dbReference>
<feature type="transmembrane region" description="Helical" evidence="12">
    <location>
        <begin position="21"/>
        <end position="42"/>
    </location>
</feature>
<feature type="transmembrane region" description="Helical" evidence="12">
    <location>
        <begin position="158"/>
        <end position="179"/>
    </location>
</feature>
<dbReference type="PRINTS" id="PR00169">
    <property type="entry name" value="KCHANNEL"/>
</dbReference>
<evidence type="ECO:0000256" key="1">
    <source>
        <dbReference type="ARBA" id="ARBA00004141"/>
    </source>
</evidence>
<dbReference type="Gene3D" id="1.20.120.350">
    <property type="entry name" value="Voltage-gated potassium channels. Chain C"/>
    <property type="match status" value="1"/>
</dbReference>
<dbReference type="PANTHER" id="PTHR11537">
    <property type="entry name" value="VOLTAGE-GATED POTASSIUM CHANNEL"/>
    <property type="match status" value="1"/>
</dbReference>
<dbReference type="GO" id="GO:0008076">
    <property type="term" value="C:voltage-gated potassium channel complex"/>
    <property type="evidence" value="ECO:0007669"/>
    <property type="project" value="InterPro"/>
</dbReference>
<dbReference type="SUPFAM" id="SSF158682">
    <property type="entry name" value="TerB-like"/>
    <property type="match status" value="1"/>
</dbReference>
<feature type="transmembrane region" description="Helical" evidence="12">
    <location>
        <begin position="191"/>
        <end position="213"/>
    </location>
</feature>
<dbReference type="GO" id="GO:0005249">
    <property type="term" value="F:voltage-gated potassium channel activity"/>
    <property type="evidence" value="ECO:0007669"/>
    <property type="project" value="InterPro"/>
</dbReference>
<reference evidence="14 15" key="1">
    <citation type="journal article" date="2008" name="Int. J. Syst. Evol. Microbiol.">
        <title>Amphritea japonica sp. nov. and Amphritea balenae sp. nov., isolated from the sediment adjacent to sperm whale carcasses off Kagoshima, Japan.</title>
        <authorList>
            <person name="Miyazaki M."/>
            <person name="Nogi Y."/>
            <person name="Fujiwara Y."/>
            <person name="Kawato M."/>
            <person name="Nagahama T."/>
            <person name="Kubokawa K."/>
            <person name="Horikoshi K."/>
        </authorList>
    </citation>
    <scope>NUCLEOTIDE SEQUENCE [LARGE SCALE GENOMIC DNA]</scope>
    <source>
        <strain evidence="14 15">ATCC BAA-1530</strain>
    </source>
</reference>
<keyword evidence="11 14" id="KW-0407">Ion channel</keyword>
<keyword evidence="3" id="KW-0633">Potassium transport</keyword>
<keyword evidence="6" id="KW-0851">Voltage-gated channel</keyword>
<feature type="transmembrane region" description="Helical" evidence="12">
    <location>
        <begin position="94"/>
        <end position="121"/>
    </location>
</feature>
<dbReference type="AlphaFoldDB" id="A0A7R6PA40"/>
<evidence type="ECO:0000259" key="13">
    <source>
        <dbReference type="Pfam" id="PF00520"/>
    </source>
</evidence>
<feature type="transmembrane region" description="Helical" evidence="12">
    <location>
        <begin position="219"/>
        <end position="243"/>
    </location>
</feature>
<dbReference type="Proteomes" id="UP000595663">
    <property type="component" value="Chromosome"/>
</dbReference>
<dbReference type="GO" id="GO:0001508">
    <property type="term" value="P:action potential"/>
    <property type="evidence" value="ECO:0007669"/>
    <property type="project" value="TreeGrafter"/>
</dbReference>
<evidence type="ECO:0000256" key="3">
    <source>
        <dbReference type="ARBA" id="ARBA00022538"/>
    </source>
</evidence>
<dbReference type="Gene3D" id="1.10.287.70">
    <property type="match status" value="1"/>
</dbReference>
<accession>A0A7R6PA40</accession>
<keyword evidence="4 12" id="KW-0812">Transmembrane</keyword>
<dbReference type="InterPro" id="IPR005821">
    <property type="entry name" value="Ion_trans_dom"/>
</dbReference>
<sequence>MNNIRKLTYEILEIGNKQHMLGRVIDIFLIALISLNVLFVILETLPSISADNHLWFHRFEVFSVLVFTLEYIARVWSAVEDDERNHHQPFWGRIRYMLTPMALIDLIVILPFYLSMVITGIDLRFMRVLRLLRVFKLTRYSSSMSLLLQVLHRESRSISAALFVLFMLIIVASSLIYFAEHKAQPDVFSSIPAAMWWSIVTMTTVGYGDVIPITAMGKIMASIISIMSLGIVALPAGLLASGFSEALRQRRRTYEKMVNLAIQDGVVDSVEDKALNQMRKALGISKEDAAHILHSNLDQKLEQDMQHDLAQLRKEIDAVLHDHCPHCNHAVKWLERRAR</sequence>
<evidence type="ECO:0000256" key="12">
    <source>
        <dbReference type="SAM" id="Phobius"/>
    </source>
</evidence>
<keyword evidence="5" id="KW-0631">Potassium channel</keyword>